<dbReference type="Pfam" id="PF04686">
    <property type="entry name" value="SsgA"/>
    <property type="match status" value="1"/>
</dbReference>
<keyword evidence="4" id="KW-0749">Sporulation</keyword>
<organism evidence="7 8">
    <name type="scientific">Kitasatospora putterlickiae</name>
    <dbReference type="NCBI Taxonomy" id="221725"/>
    <lineage>
        <taxon>Bacteria</taxon>
        <taxon>Bacillati</taxon>
        <taxon>Actinomycetota</taxon>
        <taxon>Actinomycetes</taxon>
        <taxon>Kitasatosporales</taxon>
        <taxon>Streptomycetaceae</taxon>
        <taxon>Kitasatospora</taxon>
    </lineage>
</organism>
<evidence type="ECO:0000313" key="7">
    <source>
        <dbReference type="EMBL" id="GAA1387082.1"/>
    </source>
</evidence>
<gene>
    <name evidence="7" type="ORF">GCM10009639_11720</name>
</gene>
<dbReference type="Gene3D" id="2.30.31.20">
    <property type="entry name" value="Sporulation-specific cell division protein SsgB"/>
    <property type="match status" value="1"/>
</dbReference>
<proteinExistence type="inferred from homology"/>
<protein>
    <submittedName>
        <fullName evidence="7">SsgA family sporulation/cell division regulator</fullName>
    </submittedName>
</protein>
<keyword evidence="5" id="KW-0717">Septation</keyword>
<evidence type="ECO:0000256" key="4">
    <source>
        <dbReference type="ARBA" id="ARBA00022969"/>
    </source>
</evidence>
<sequence>MSEVVAAQLRMRLITGEARGRDLDVECRYETGDPFAVRLDFGADEGAVWVLARDLLAAGLHGPVGDGDVHIEPSATGTHVFIALGCRTGVALLNAPARPLARFLRATARAVPVGAESDRIDWDRCIRDLLSA</sequence>
<evidence type="ECO:0000256" key="5">
    <source>
        <dbReference type="ARBA" id="ARBA00023210"/>
    </source>
</evidence>
<dbReference type="Proteomes" id="UP001499863">
    <property type="component" value="Unassembled WGS sequence"/>
</dbReference>
<evidence type="ECO:0000256" key="2">
    <source>
        <dbReference type="ARBA" id="ARBA00009323"/>
    </source>
</evidence>
<keyword evidence="3" id="KW-0132">Cell division</keyword>
<accession>A0ABN1XQ43</accession>
<dbReference type="InterPro" id="IPR038658">
    <property type="entry name" value="SsgB_sf"/>
</dbReference>
<comment type="caution">
    <text evidence="7">The sequence shown here is derived from an EMBL/GenBank/DDBJ whole genome shotgun (WGS) entry which is preliminary data.</text>
</comment>
<comment type="similarity">
    <text evidence="2">Belongs to the SsgA family.</text>
</comment>
<comment type="subcellular location">
    <subcellularLocation>
        <location evidence="1">Cell septum</location>
    </subcellularLocation>
</comment>
<evidence type="ECO:0000256" key="1">
    <source>
        <dbReference type="ARBA" id="ARBA00004431"/>
    </source>
</evidence>
<keyword evidence="6" id="KW-0131">Cell cycle</keyword>
<reference evidence="7 8" key="1">
    <citation type="journal article" date="2019" name="Int. J. Syst. Evol. Microbiol.">
        <title>The Global Catalogue of Microorganisms (GCM) 10K type strain sequencing project: providing services to taxonomists for standard genome sequencing and annotation.</title>
        <authorList>
            <consortium name="The Broad Institute Genomics Platform"/>
            <consortium name="The Broad Institute Genome Sequencing Center for Infectious Disease"/>
            <person name="Wu L."/>
            <person name="Ma J."/>
        </authorList>
    </citation>
    <scope>NUCLEOTIDE SEQUENCE [LARGE SCALE GENOMIC DNA]</scope>
    <source>
        <strain evidence="7 8">JCM 12393</strain>
    </source>
</reference>
<dbReference type="RefSeq" id="WP_344328482.1">
    <property type="nucleotide sequence ID" value="NZ_BAAAKJ010000054.1"/>
</dbReference>
<dbReference type="EMBL" id="BAAAKJ010000054">
    <property type="protein sequence ID" value="GAA1387082.1"/>
    <property type="molecule type" value="Genomic_DNA"/>
</dbReference>
<dbReference type="InterPro" id="IPR006776">
    <property type="entry name" value="SsgB"/>
</dbReference>
<evidence type="ECO:0000256" key="3">
    <source>
        <dbReference type="ARBA" id="ARBA00022618"/>
    </source>
</evidence>
<keyword evidence="8" id="KW-1185">Reference proteome</keyword>
<evidence type="ECO:0000313" key="8">
    <source>
        <dbReference type="Proteomes" id="UP001499863"/>
    </source>
</evidence>
<name>A0ABN1XQ43_9ACTN</name>
<evidence type="ECO:0000256" key="6">
    <source>
        <dbReference type="ARBA" id="ARBA00023306"/>
    </source>
</evidence>